<evidence type="ECO:0000256" key="1">
    <source>
        <dbReference type="SAM" id="MobiDB-lite"/>
    </source>
</evidence>
<dbReference type="Proteomes" id="UP001196413">
    <property type="component" value="Unassembled WGS sequence"/>
</dbReference>
<keyword evidence="3" id="KW-1185">Reference proteome</keyword>
<organism evidence="2 3">
    <name type="scientific">Parelaphostrongylus tenuis</name>
    <name type="common">Meningeal worm</name>
    <dbReference type="NCBI Taxonomy" id="148309"/>
    <lineage>
        <taxon>Eukaryota</taxon>
        <taxon>Metazoa</taxon>
        <taxon>Ecdysozoa</taxon>
        <taxon>Nematoda</taxon>
        <taxon>Chromadorea</taxon>
        <taxon>Rhabditida</taxon>
        <taxon>Rhabditina</taxon>
        <taxon>Rhabditomorpha</taxon>
        <taxon>Strongyloidea</taxon>
        <taxon>Metastrongylidae</taxon>
        <taxon>Parelaphostrongylus</taxon>
    </lineage>
</organism>
<evidence type="ECO:0000313" key="3">
    <source>
        <dbReference type="Proteomes" id="UP001196413"/>
    </source>
</evidence>
<comment type="caution">
    <text evidence="2">The sequence shown here is derived from an EMBL/GenBank/DDBJ whole genome shotgun (WGS) entry which is preliminary data.</text>
</comment>
<protein>
    <submittedName>
        <fullName evidence="2">Uncharacterized protein</fullName>
    </submittedName>
</protein>
<reference evidence="2" key="1">
    <citation type="submission" date="2021-06" db="EMBL/GenBank/DDBJ databases">
        <title>Parelaphostrongylus tenuis whole genome reference sequence.</title>
        <authorList>
            <person name="Garwood T.J."/>
            <person name="Larsen P.A."/>
            <person name="Fountain-Jones N.M."/>
            <person name="Garbe J.R."/>
            <person name="Macchietto M.G."/>
            <person name="Kania S.A."/>
            <person name="Gerhold R.W."/>
            <person name="Richards J.E."/>
            <person name="Wolf T.M."/>
        </authorList>
    </citation>
    <scope>NUCLEOTIDE SEQUENCE</scope>
    <source>
        <strain evidence="2">MNPRO001-30</strain>
        <tissue evidence="2">Meninges</tissue>
    </source>
</reference>
<dbReference type="AlphaFoldDB" id="A0AAD5R7A8"/>
<proteinExistence type="predicted"/>
<sequence>MEETKSSNEGKMSVPEQISDSNIDPIAAPMPVTSPNNIFLQVRTIPKRSSEQNEVSPHNRQQLFRMSQYSPQRKRC</sequence>
<name>A0AAD5R7A8_PARTN</name>
<gene>
    <name evidence="2" type="ORF">KIN20_032527</name>
</gene>
<dbReference type="EMBL" id="JAHQIW010006845">
    <property type="protein sequence ID" value="KAJ1370728.1"/>
    <property type="molecule type" value="Genomic_DNA"/>
</dbReference>
<feature type="compositionally biased region" description="Polar residues" evidence="1">
    <location>
        <begin position="52"/>
        <end position="76"/>
    </location>
</feature>
<accession>A0AAD5R7A8</accession>
<feature type="region of interest" description="Disordered" evidence="1">
    <location>
        <begin position="46"/>
        <end position="76"/>
    </location>
</feature>
<evidence type="ECO:0000313" key="2">
    <source>
        <dbReference type="EMBL" id="KAJ1370728.1"/>
    </source>
</evidence>
<feature type="region of interest" description="Disordered" evidence="1">
    <location>
        <begin position="1"/>
        <end position="30"/>
    </location>
</feature>